<evidence type="ECO:0000313" key="3">
    <source>
        <dbReference type="EMBL" id="KAK9292353.1"/>
    </source>
</evidence>
<evidence type="ECO:0000313" key="4">
    <source>
        <dbReference type="Proteomes" id="UP001415857"/>
    </source>
</evidence>
<evidence type="ECO:0000259" key="2">
    <source>
        <dbReference type="Pfam" id="PF12776"/>
    </source>
</evidence>
<organism evidence="3 4">
    <name type="scientific">Liquidambar formosana</name>
    <name type="common">Formosan gum</name>
    <dbReference type="NCBI Taxonomy" id="63359"/>
    <lineage>
        <taxon>Eukaryota</taxon>
        <taxon>Viridiplantae</taxon>
        <taxon>Streptophyta</taxon>
        <taxon>Embryophyta</taxon>
        <taxon>Tracheophyta</taxon>
        <taxon>Spermatophyta</taxon>
        <taxon>Magnoliopsida</taxon>
        <taxon>eudicotyledons</taxon>
        <taxon>Gunneridae</taxon>
        <taxon>Pentapetalae</taxon>
        <taxon>Saxifragales</taxon>
        <taxon>Altingiaceae</taxon>
        <taxon>Liquidambar</taxon>
    </lineage>
</organism>
<accession>A0AAP0S710</accession>
<dbReference type="Pfam" id="PF12776">
    <property type="entry name" value="Myb_DNA-bind_3"/>
    <property type="match status" value="1"/>
</dbReference>
<reference evidence="3 4" key="1">
    <citation type="journal article" date="2024" name="Plant J.">
        <title>Genome sequences and population genomics reveal climatic adaptation and genomic divergence between two closely related sweetgum species.</title>
        <authorList>
            <person name="Xu W.Q."/>
            <person name="Ren C.Q."/>
            <person name="Zhang X.Y."/>
            <person name="Comes H.P."/>
            <person name="Liu X.H."/>
            <person name="Li Y.G."/>
            <person name="Kettle C.J."/>
            <person name="Jalonen R."/>
            <person name="Gaisberger H."/>
            <person name="Ma Y.Z."/>
            <person name="Qiu Y.X."/>
        </authorList>
    </citation>
    <scope>NUCLEOTIDE SEQUENCE [LARGE SCALE GENOMIC DNA]</scope>
    <source>
        <strain evidence="3">Hangzhou</strain>
    </source>
</reference>
<dbReference type="Proteomes" id="UP001415857">
    <property type="component" value="Unassembled WGS sequence"/>
</dbReference>
<sequence>MASLDTASTPVARNQKHQWTPTEDAKLVGCLYDLYTMGTWKCDTGFKSGYLVKLEHMLEAKTPGCGLKASPHIESRVKTLKKQAMVIAEMFSVGSGFSWNDVDKMVVAEKDVFDLWVKSHPTARGLRNKPFPHYDTLLEIFGKDRANGLGATTPGAEEEAIESTEATAANDVDQSIAFEEGLDGIDFSSTQPQPSPQGTSQQKTRKSTDGWIRGMLEVSSSINKLVDDTMVYLDKIGNALTEESNSHKLVAEELRKIDDLTTGQLMRAGERIIGSASLTNLFLSGTIEERKDIVMEVLRAGN</sequence>
<feature type="compositionally biased region" description="Low complexity" evidence="1">
    <location>
        <begin position="188"/>
        <end position="202"/>
    </location>
</feature>
<comment type="caution">
    <text evidence="3">The sequence shown here is derived from an EMBL/GenBank/DDBJ whole genome shotgun (WGS) entry which is preliminary data.</text>
</comment>
<evidence type="ECO:0000256" key="1">
    <source>
        <dbReference type="SAM" id="MobiDB-lite"/>
    </source>
</evidence>
<protein>
    <recommendedName>
        <fullName evidence="2">Myb/SANT-like domain-containing protein</fullName>
    </recommendedName>
</protein>
<feature type="region of interest" description="Disordered" evidence="1">
    <location>
        <begin position="184"/>
        <end position="209"/>
    </location>
</feature>
<dbReference type="PANTHER" id="PTHR46250:SF15">
    <property type="entry name" value="OS01G0523800 PROTEIN"/>
    <property type="match status" value="1"/>
</dbReference>
<dbReference type="InterPro" id="IPR024752">
    <property type="entry name" value="Myb/SANT-like_dom"/>
</dbReference>
<dbReference type="EMBL" id="JBBPBK010000001">
    <property type="protein sequence ID" value="KAK9292353.1"/>
    <property type="molecule type" value="Genomic_DNA"/>
</dbReference>
<keyword evidence="4" id="KW-1185">Reference proteome</keyword>
<dbReference type="AlphaFoldDB" id="A0AAP0S710"/>
<name>A0AAP0S710_LIQFO</name>
<proteinExistence type="predicted"/>
<feature type="domain" description="Myb/SANT-like" evidence="2">
    <location>
        <begin position="18"/>
        <end position="113"/>
    </location>
</feature>
<gene>
    <name evidence="3" type="ORF">L1049_020319</name>
</gene>
<dbReference type="PANTHER" id="PTHR46250">
    <property type="entry name" value="MYB/SANT-LIKE DNA-BINDING DOMAIN PROTEIN-RELATED"/>
    <property type="match status" value="1"/>
</dbReference>